<accession>A0A8D8T827</accession>
<feature type="region of interest" description="Disordered" evidence="14">
    <location>
        <begin position="410"/>
        <end position="457"/>
    </location>
</feature>
<dbReference type="SUPFAM" id="SSF47954">
    <property type="entry name" value="Cyclin-like"/>
    <property type="match status" value="2"/>
</dbReference>
<proteinExistence type="inferred from homology"/>
<evidence type="ECO:0000259" key="15">
    <source>
        <dbReference type="PROSITE" id="PS51134"/>
    </source>
</evidence>
<feature type="compositionally biased region" description="Acidic residues" evidence="14">
    <location>
        <begin position="446"/>
        <end position="457"/>
    </location>
</feature>
<dbReference type="EMBL" id="HBUF01261848">
    <property type="protein sequence ID" value="CAG6683124.1"/>
    <property type="molecule type" value="Transcribed_RNA"/>
</dbReference>
<feature type="compositionally biased region" description="Acidic residues" evidence="14">
    <location>
        <begin position="630"/>
        <end position="647"/>
    </location>
</feature>
<evidence type="ECO:0000256" key="13">
    <source>
        <dbReference type="PROSITE-ProRule" id="PRU00469"/>
    </source>
</evidence>
<feature type="region of interest" description="Disordered" evidence="14">
    <location>
        <begin position="580"/>
        <end position="610"/>
    </location>
</feature>
<dbReference type="EMBL" id="HBUF01261850">
    <property type="protein sequence ID" value="CAG6683128.1"/>
    <property type="molecule type" value="Transcribed_RNA"/>
</dbReference>
<dbReference type="FunFam" id="1.10.472.10:FF:000007">
    <property type="entry name" value="Transcription factor IIIB 90 kDa subunit"/>
    <property type="match status" value="1"/>
</dbReference>
<dbReference type="GO" id="GO:0000995">
    <property type="term" value="F:RNA polymerase III general transcription initiation factor activity"/>
    <property type="evidence" value="ECO:0007669"/>
    <property type="project" value="TreeGrafter"/>
</dbReference>
<organism evidence="16">
    <name type="scientific">Cacopsylla melanoneura</name>
    <dbReference type="NCBI Taxonomy" id="428564"/>
    <lineage>
        <taxon>Eukaryota</taxon>
        <taxon>Metazoa</taxon>
        <taxon>Ecdysozoa</taxon>
        <taxon>Arthropoda</taxon>
        <taxon>Hexapoda</taxon>
        <taxon>Insecta</taxon>
        <taxon>Pterygota</taxon>
        <taxon>Neoptera</taxon>
        <taxon>Paraneoptera</taxon>
        <taxon>Hemiptera</taxon>
        <taxon>Sternorrhyncha</taxon>
        <taxon>Psylloidea</taxon>
        <taxon>Psyllidae</taxon>
        <taxon>Psyllinae</taxon>
        <taxon>Cacopsylla</taxon>
    </lineage>
</organism>
<keyword evidence="7" id="KW-0805">Transcription regulation</keyword>
<dbReference type="Gene3D" id="1.10.472.10">
    <property type="entry name" value="Cyclin-like"/>
    <property type="match status" value="2"/>
</dbReference>
<dbReference type="EMBL" id="HBUF01021417">
    <property type="protein sequence ID" value="CAG6611345.1"/>
    <property type="molecule type" value="Transcribed_RNA"/>
</dbReference>
<dbReference type="Pfam" id="PF07741">
    <property type="entry name" value="BRF1"/>
    <property type="match status" value="1"/>
</dbReference>
<dbReference type="Pfam" id="PF08271">
    <property type="entry name" value="Zn_Ribbon_TF"/>
    <property type="match status" value="1"/>
</dbReference>
<dbReference type="GO" id="GO:0000126">
    <property type="term" value="C:transcription factor TFIIIB complex"/>
    <property type="evidence" value="ECO:0007669"/>
    <property type="project" value="TreeGrafter"/>
</dbReference>
<dbReference type="EMBL" id="HBUF01369096">
    <property type="protein sequence ID" value="CAG6725180.1"/>
    <property type="molecule type" value="Transcribed_RNA"/>
</dbReference>
<evidence type="ECO:0000256" key="8">
    <source>
        <dbReference type="ARBA" id="ARBA00023159"/>
    </source>
</evidence>
<dbReference type="PROSITE" id="PS51134">
    <property type="entry name" value="ZF_TFIIB"/>
    <property type="match status" value="1"/>
</dbReference>
<feature type="compositionally biased region" description="Basic and acidic residues" evidence="14">
    <location>
        <begin position="350"/>
        <end position="362"/>
    </location>
</feature>
<evidence type="ECO:0000256" key="14">
    <source>
        <dbReference type="SAM" id="MobiDB-lite"/>
    </source>
</evidence>
<dbReference type="InterPro" id="IPR011665">
    <property type="entry name" value="BRF1_TBP-bd_dom"/>
</dbReference>
<dbReference type="EMBL" id="HBUF01519853">
    <property type="protein sequence ID" value="CAG6748612.1"/>
    <property type="molecule type" value="Transcribed_RNA"/>
</dbReference>
<dbReference type="FunFam" id="2.20.25.10:FF:000012">
    <property type="entry name" value="Putative transcription factor IIIB 90 kDa subunit"/>
    <property type="match status" value="1"/>
</dbReference>
<dbReference type="InterPro" id="IPR023486">
    <property type="entry name" value="TFIIB_CS"/>
</dbReference>
<dbReference type="CDD" id="cd20554">
    <property type="entry name" value="CYCLIN_TFIIIB90_rpt2"/>
    <property type="match status" value="1"/>
</dbReference>
<feature type="region of interest" description="Disordered" evidence="14">
    <location>
        <begin position="333"/>
        <end position="386"/>
    </location>
</feature>
<evidence type="ECO:0000256" key="2">
    <source>
        <dbReference type="ARBA" id="ARBA00010857"/>
    </source>
</evidence>
<dbReference type="Gene3D" id="1.20.5.650">
    <property type="entry name" value="Single helix bin"/>
    <property type="match status" value="1"/>
</dbReference>
<dbReference type="PROSITE" id="PS00782">
    <property type="entry name" value="TFIIB"/>
    <property type="match status" value="1"/>
</dbReference>
<evidence type="ECO:0000256" key="12">
    <source>
        <dbReference type="ARBA" id="ARBA00031706"/>
    </source>
</evidence>
<comment type="similarity">
    <text evidence="2">Belongs to the TFIIB family.</text>
</comment>
<keyword evidence="6" id="KW-0862">Zinc</keyword>
<dbReference type="EMBL" id="HBUF01021418">
    <property type="protein sequence ID" value="CAG6611346.1"/>
    <property type="molecule type" value="Transcribed_RNA"/>
</dbReference>
<evidence type="ECO:0000256" key="10">
    <source>
        <dbReference type="ARBA" id="ARBA00023242"/>
    </source>
</evidence>
<evidence type="ECO:0000256" key="7">
    <source>
        <dbReference type="ARBA" id="ARBA00023015"/>
    </source>
</evidence>
<evidence type="ECO:0000256" key="11">
    <source>
        <dbReference type="ARBA" id="ARBA00031009"/>
    </source>
</evidence>
<dbReference type="PRINTS" id="PR00685">
    <property type="entry name" value="TIFACTORIIB"/>
</dbReference>
<dbReference type="EMBL" id="HBUF01261847">
    <property type="protein sequence ID" value="CAG6683122.1"/>
    <property type="molecule type" value="Transcribed_RNA"/>
</dbReference>
<dbReference type="AlphaFoldDB" id="A0A8D8T827"/>
<dbReference type="Gene3D" id="2.20.25.10">
    <property type="match status" value="1"/>
</dbReference>
<dbReference type="InterPro" id="IPR000812">
    <property type="entry name" value="TFIIB"/>
</dbReference>
<feature type="region of interest" description="Disordered" evidence="14">
    <location>
        <begin position="624"/>
        <end position="664"/>
    </location>
</feature>
<evidence type="ECO:0000256" key="9">
    <source>
        <dbReference type="ARBA" id="ARBA00023163"/>
    </source>
</evidence>
<dbReference type="InterPro" id="IPR013137">
    <property type="entry name" value="Znf_TFIIB"/>
</dbReference>
<dbReference type="InterPro" id="IPR013150">
    <property type="entry name" value="TFIIB_cyclin"/>
</dbReference>
<dbReference type="GO" id="GO:0017025">
    <property type="term" value="F:TBP-class protein binding"/>
    <property type="evidence" value="ECO:0007669"/>
    <property type="project" value="InterPro"/>
</dbReference>
<comment type="subcellular location">
    <subcellularLocation>
        <location evidence="1">Nucleus</location>
    </subcellularLocation>
</comment>
<dbReference type="SMART" id="SM00385">
    <property type="entry name" value="CYCLIN"/>
    <property type="match status" value="2"/>
</dbReference>
<keyword evidence="3" id="KW-0479">Metal-binding</keyword>
<dbReference type="GO" id="GO:0008270">
    <property type="term" value="F:zinc ion binding"/>
    <property type="evidence" value="ECO:0007669"/>
    <property type="project" value="UniProtKB-KW"/>
</dbReference>
<feature type="region of interest" description="Disordered" evidence="14">
    <location>
        <begin position="493"/>
        <end position="520"/>
    </location>
</feature>
<keyword evidence="4" id="KW-0677">Repeat</keyword>
<keyword evidence="10" id="KW-0539">Nucleus</keyword>
<dbReference type="GO" id="GO:0001006">
    <property type="term" value="F:RNA polymerase III type 3 promoter sequence-specific DNA binding"/>
    <property type="evidence" value="ECO:0007669"/>
    <property type="project" value="TreeGrafter"/>
</dbReference>
<dbReference type="InterPro" id="IPR013763">
    <property type="entry name" value="Cyclin-like_dom"/>
</dbReference>
<feature type="compositionally biased region" description="Basic and acidic residues" evidence="14">
    <location>
        <begin position="493"/>
        <end position="503"/>
    </location>
</feature>
<dbReference type="FunFam" id="1.10.472.10:FF:000002">
    <property type="entry name" value="Transcription factor IIIB 90 kDa subunit"/>
    <property type="match status" value="1"/>
</dbReference>
<evidence type="ECO:0000256" key="3">
    <source>
        <dbReference type="ARBA" id="ARBA00022723"/>
    </source>
</evidence>
<dbReference type="EMBL" id="HBUF01369095">
    <property type="protein sequence ID" value="CAG6725177.1"/>
    <property type="molecule type" value="Transcribed_RNA"/>
</dbReference>
<dbReference type="Pfam" id="PF00382">
    <property type="entry name" value="TFIIB"/>
    <property type="match status" value="2"/>
</dbReference>
<keyword evidence="8" id="KW-0010">Activator</keyword>
<dbReference type="SUPFAM" id="SSF57783">
    <property type="entry name" value="Zinc beta-ribbon"/>
    <property type="match status" value="1"/>
</dbReference>
<reference evidence="16" key="1">
    <citation type="submission" date="2021-05" db="EMBL/GenBank/DDBJ databases">
        <authorList>
            <person name="Alioto T."/>
            <person name="Alioto T."/>
            <person name="Gomez Garrido J."/>
        </authorList>
    </citation>
    <scope>NUCLEOTIDE SEQUENCE</scope>
</reference>
<evidence type="ECO:0000256" key="6">
    <source>
        <dbReference type="ARBA" id="ARBA00022833"/>
    </source>
</evidence>
<dbReference type="EMBL" id="HBUF01261849">
    <property type="protein sequence ID" value="CAG6683126.1"/>
    <property type="molecule type" value="Transcribed_RNA"/>
</dbReference>
<name>A0A8D8T827_9HEMI</name>
<dbReference type="GO" id="GO:0005634">
    <property type="term" value="C:nucleus"/>
    <property type="evidence" value="ECO:0007669"/>
    <property type="project" value="UniProtKB-SubCell"/>
</dbReference>
<dbReference type="PANTHER" id="PTHR11618:SF4">
    <property type="entry name" value="TRANSCRIPTION FACTOR IIIB 90 KDA SUBUNIT"/>
    <property type="match status" value="1"/>
</dbReference>
<keyword evidence="9" id="KW-0804">Transcription</keyword>
<evidence type="ECO:0000256" key="4">
    <source>
        <dbReference type="ARBA" id="ARBA00022737"/>
    </source>
</evidence>
<dbReference type="EMBL" id="HBUF01021419">
    <property type="protein sequence ID" value="CAG6611347.1"/>
    <property type="molecule type" value="Transcribed_RNA"/>
</dbReference>
<dbReference type="EMBL" id="HBUF01369098">
    <property type="protein sequence ID" value="CAG6725186.1"/>
    <property type="molecule type" value="Transcribed_RNA"/>
</dbReference>
<sequence>MSSLNKCKNCGSSDLDVDPARGDTVCTNCGTVLEDSVIVSEMQFEENAHGGTSALGHFVSSDSKGGCQGFGGALRGGLSRESREITLDNCKRNISSLCNQLRLNHHCLETSFNLYKMALSRQLTKGRRQILVCAACVYMTCRLEGTSHLLIDFSELLQICIFELGRTYLRLSHALCISIPSMDPCLYVLRYSNRLDFGSKTHEVTMTALRILQRMKKDMLHSGRRPNGLIGAALLMAARWHDFNRSVVNIVKIVNTTESTLKKRLLEFGDTPSSLLTLEEFMNVDLEEEQDPPAYKVIRKKDSERVQKLIEDEDETLHFVKLRKLIEKKLEESTRKRKRKNEPGDSEDNPADKKGTICRKTEPGITLPAGLNINPNTTGTGLKDEEAGDDYIKSNELPRVIKECLDEDWRDEEGEEGNEGEAGGLGPTLAMLGMINPGSADRVDQPPEEEDDDLADIDDDEINQYILTEGEAANKAKLWQILNQEYITLQAEKKAREEIEGKKEKKKRKPKANKSTSVAKTAGEAIEKMLKEKKISTKINYDVLKSLDFTVDVETGAITSEQKSEAPRIIENLEITTNIKRANKTKPTKDKKEIPTTSKPTKPVETSKTVPKLEVKEEIVKQEMEAKLDEYDDEFDYEDEKEEEEETLSSMFRRNVDEEEYDEY</sequence>
<feature type="compositionally biased region" description="Polar residues" evidence="14">
    <location>
        <begin position="595"/>
        <end position="609"/>
    </location>
</feature>
<evidence type="ECO:0000256" key="1">
    <source>
        <dbReference type="ARBA" id="ARBA00004123"/>
    </source>
</evidence>
<feature type="compositionally biased region" description="Acidic residues" evidence="14">
    <location>
        <begin position="410"/>
        <end position="419"/>
    </location>
</feature>
<dbReference type="GO" id="GO:0097550">
    <property type="term" value="C:transcription preinitiation complex"/>
    <property type="evidence" value="ECO:0007669"/>
    <property type="project" value="TreeGrafter"/>
</dbReference>
<dbReference type="InterPro" id="IPR036915">
    <property type="entry name" value="Cyclin-like_sf"/>
</dbReference>
<protein>
    <recommendedName>
        <fullName evidence="11">B-related factor 1</fullName>
    </recommendedName>
    <alternativeName>
        <fullName evidence="12">General transcription factor TFIIB</fullName>
    </alternativeName>
</protein>
<dbReference type="PANTHER" id="PTHR11618">
    <property type="entry name" value="TRANSCRIPTION INITIATION FACTOR IIB-RELATED"/>
    <property type="match status" value="1"/>
</dbReference>
<feature type="domain" description="TFIIB-type" evidence="15">
    <location>
        <begin position="3"/>
        <end position="34"/>
    </location>
</feature>
<evidence type="ECO:0000256" key="5">
    <source>
        <dbReference type="ARBA" id="ARBA00022771"/>
    </source>
</evidence>
<keyword evidence="5 13" id="KW-0863">Zinc-finger</keyword>
<dbReference type="CDD" id="cd20553">
    <property type="entry name" value="CYCLIN_TFIIIB90_rpt1"/>
    <property type="match status" value="1"/>
</dbReference>
<dbReference type="EMBL" id="HBUF01369097">
    <property type="protein sequence ID" value="CAG6725183.1"/>
    <property type="molecule type" value="Transcribed_RNA"/>
</dbReference>
<evidence type="ECO:0000313" key="16">
    <source>
        <dbReference type="EMBL" id="CAG6683124.1"/>
    </source>
</evidence>
<dbReference type="GO" id="GO:0070897">
    <property type="term" value="P:transcription preinitiation complex assembly"/>
    <property type="evidence" value="ECO:0007669"/>
    <property type="project" value="InterPro"/>
</dbReference>